<keyword evidence="3" id="KW-0378">Hydrolase</keyword>
<dbReference type="InterPro" id="IPR000639">
    <property type="entry name" value="Epox_hydrolase-like"/>
</dbReference>
<name>A0ABY0HFX3_9PEZI</name>
<evidence type="ECO:0000259" key="4">
    <source>
        <dbReference type="Pfam" id="PF06441"/>
    </source>
</evidence>
<dbReference type="PIRSF" id="PIRSF001112">
    <property type="entry name" value="Epoxide_hydrolase"/>
    <property type="match status" value="1"/>
</dbReference>
<proteinExistence type="inferred from homology"/>
<keyword evidence="2" id="KW-0058">Aromatic hydrocarbons catabolism</keyword>
<accession>A0ABY0HFX3</accession>
<evidence type="ECO:0000256" key="1">
    <source>
        <dbReference type="ARBA" id="ARBA00010088"/>
    </source>
</evidence>
<comment type="caution">
    <text evidence="5">The sequence shown here is derived from an EMBL/GenBank/DDBJ whole genome shotgun (WGS) entry which is preliminary data.</text>
</comment>
<evidence type="ECO:0000256" key="2">
    <source>
        <dbReference type="ARBA" id="ARBA00022797"/>
    </source>
</evidence>
<dbReference type="SUPFAM" id="SSF53474">
    <property type="entry name" value="alpha/beta-Hydrolases"/>
    <property type="match status" value="2"/>
</dbReference>
<reference evidence="5 6" key="1">
    <citation type="submission" date="2018-06" db="EMBL/GenBank/DDBJ databases">
        <title>Complete Genomes of Monosporascus.</title>
        <authorList>
            <person name="Robinson A.J."/>
            <person name="Natvig D.O."/>
        </authorList>
    </citation>
    <scope>NUCLEOTIDE SEQUENCE [LARGE SCALE GENOMIC DNA]</scope>
    <source>
        <strain evidence="5 6">CBS 609.92</strain>
    </source>
</reference>
<dbReference type="InterPro" id="IPR016292">
    <property type="entry name" value="Epoxide_hydrolase"/>
</dbReference>
<sequence length="353" mass="40094">MDTRIKPYQIAIPDSAIERLKTKLSLATFPGETTFSNDWKYGAPLDEIKRLAKVWLEKYDWRRAEAELNRLPQFTTTLSVEGHEEALRIHFIHQKSERPNSIPLLFCHGSDLEARLWDTAVCGVTQGGDWGFFVTRAMGILYPSHVLASHINFILALAPSALYSPLLCLRYLIGRYTPAEKAGLRRTRWFYTEGSGYNHMQRSKPHTLGFALADSPVALLAWIYEKLREWTDEYSWTDEEILTWISMYLFSEAGADASIRLYYEAFHQATGAGEGDSALNPLLKWSGIPLGLSYFPKDVIVLPSSWGRTLGPVVFETRHEEGGHFAAYEKPELVVRDLRKMFGKGGIDVRLDG</sequence>
<feature type="domain" description="Epoxide hydrolase N-terminal" evidence="4">
    <location>
        <begin position="5"/>
        <end position="109"/>
    </location>
</feature>
<gene>
    <name evidence="5" type="ORF">DL762_002035</name>
</gene>
<evidence type="ECO:0000313" key="6">
    <source>
        <dbReference type="Proteomes" id="UP000294003"/>
    </source>
</evidence>
<dbReference type="PRINTS" id="PR00412">
    <property type="entry name" value="EPOXHYDRLASE"/>
</dbReference>
<keyword evidence="6" id="KW-1185">Reference proteome</keyword>
<dbReference type="PANTHER" id="PTHR21661">
    <property type="entry name" value="EPOXIDE HYDROLASE 1-RELATED"/>
    <property type="match status" value="1"/>
</dbReference>
<dbReference type="InterPro" id="IPR029058">
    <property type="entry name" value="AB_hydrolase_fold"/>
</dbReference>
<comment type="similarity">
    <text evidence="1">Belongs to the peptidase S33 family.</text>
</comment>
<dbReference type="InterPro" id="IPR010497">
    <property type="entry name" value="Epoxide_hydro_N"/>
</dbReference>
<evidence type="ECO:0000256" key="3">
    <source>
        <dbReference type="ARBA" id="ARBA00022801"/>
    </source>
</evidence>
<organism evidence="5 6">
    <name type="scientific">Monosporascus cannonballus</name>
    <dbReference type="NCBI Taxonomy" id="155416"/>
    <lineage>
        <taxon>Eukaryota</taxon>
        <taxon>Fungi</taxon>
        <taxon>Dikarya</taxon>
        <taxon>Ascomycota</taxon>
        <taxon>Pezizomycotina</taxon>
        <taxon>Sordariomycetes</taxon>
        <taxon>Xylariomycetidae</taxon>
        <taxon>Xylariales</taxon>
        <taxon>Xylariales incertae sedis</taxon>
        <taxon>Monosporascus</taxon>
    </lineage>
</organism>
<dbReference type="Gene3D" id="3.40.50.1820">
    <property type="entry name" value="alpha/beta hydrolase"/>
    <property type="match status" value="2"/>
</dbReference>
<evidence type="ECO:0000313" key="5">
    <source>
        <dbReference type="EMBL" id="RYO91706.1"/>
    </source>
</evidence>
<dbReference type="Pfam" id="PF06441">
    <property type="entry name" value="EHN"/>
    <property type="match status" value="1"/>
</dbReference>
<dbReference type="PANTHER" id="PTHR21661:SF35">
    <property type="entry name" value="EPOXIDE HYDROLASE"/>
    <property type="match status" value="1"/>
</dbReference>
<dbReference type="Proteomes" id="UP000294003">
    <property type="component" value="Unassembled WGS sequence"/>
</dbReference>
<dbReference type="EMBL" id="QJNS01000037">
    <property type="protein sequence ID" value="RYO91706.1"/>
    <property type="molecule type" value="Genomic_DNA"/>
</dbReference>
<protein>
    <recommendedName>
        <fullName evidence="4">Epoxide hydrolase N-terminal domain-containing protein</fullName>
    </recommendedName>
</protein>